<dbReference type="OrthoDB" id="9789994at2"/>
<keyword evidence="5" id="KW-1185">Reference proteome</keyword>
<accession>A0A2S7WVL3</accession>
<comment type="caution">
    <text evidence="4">The sequence shown here is derived from an EMBL/GenBank/DDBJ whole genome shotgun (WGS) entry which is preliminary data.</text>
</comment>
<organism evidence="4 5">
    <name type="scientific">Polaribacter glomeratus</name>
    <dbReference type="NCBI Taxonomy" id="102"/>
    <lineage>
        <taxon>Bacteria</taxon>
        <taxon>Pseudomonadati</taxon>
        <taxon>Bacteroidota</taxon>
        <taxon>Flavobacteriia</taxon>
        <taxon>Flavobacteriales</taxon>
        <taxon>Flavobacteriaceae</taxon>
    </lineage>
</organism>
<sequence length="410" mass="46462">MDKIHFAIKNESLCTKNNLVESILNGLDSFLNLKYKKGLLFSISVLEKFIEKEAKYDAQTLTLNEKRGIRSFSSGEQKKILLAYLIEQKPDFLILESPFESLDTNAVSDLKENLIKLSSKIILIQIFSRKEELLPIITHVLEVENDVITSSNAIEKYTFKEHDFVFKGTIPKSITFYKNIPKQLISLRNVTVHYGDNCILNSINWIINKNEFWQLIGPNGSGKTTILSMIYGNNVKAYGQEVYLFGKKKGSGESVWEIKEKIGYFSPAILTLFQREITAKEMVISGFFDSIGLYKSPTTLQVQLAKEWLKLLGLESEKEVSFKNLTTATQRLVLIARAMIKHPPLLILDEPLMNLDNQGTAILIALMNKIVKESDTTILFVSHRSVDNLLLNTVYELVPTKNGSIGSIKK</sequence>
<proteinExistence type="predicted"/>
<evidence type="ECO:0000259" key="3">
    <source>
        <dbReference type="PROSITE" id="PS50893"/>
    </source>
</evidence>
<gene>
    <name evidence="4" type="ORF">BTO16_03010</name>
</gene>
<evidence type="ECO:0000256" key="1">
    <source>
        <dbReference type="ARBA" id="ARBA00022741"/>
    </source>
</evidence>
<dbReference type="GO" id="GO:0005524">
    <property type="term" value="F:ATP binding"/>
    <property type="evidence" value="ECO:0007669"/>
    <property type="project" value="UniProtKB-KW"/>
</dbReference>
<dbReference type="AlphaFoldDB" id="A0A2S7WVL3"/>
<keyword evidence="2" id="KW-0067">ATP-binding</keyword>
<evidence type="ECO:0000256" key="2">
    <source>
        <dbReference type="ARBA" id="ARBA00022840"/>
    </source>
</evidence>
<dbReference type="SUPFAM" id="SSF52540">
    <property type="entry name" value="P-loop containing nucleoside triphosphate hydrolases"/>
    <property type="match status" value="2"/>
</dbReference>
<name>A0A2S7WVL3_9FLAO</name>
<dbReference type="InterPro" id="IPR003593">
    <property type="entry name" value="AAA+_ATPase"/>
</dbReference>
<dbReference type="PROSITE" id="PS50893">
    <property type="entry name" value="ABC_TRANSPORTER_2"/>
    <property type="match status" value="1"/>
</dbReference>
<reference evidence="4 5" key="1">
    <citation type="submission" date="2016-12" db="EMBL/GenBank/DDBJ databases">
        <title>Trade-off between light-utilization and light-protection in marine flavobacteria.</title>
        <authorList>
            <person name="Kumagai Y."/>
            <person name="Yoshizawa S."/>
            <person name="Kogure K."/>
            <person name="Iwasaki W."/>
        </authorList>
    </citation>
    <scope>NUCLEOTIDE SEQUENCE [LARGE SCALE GENOMIC DNA]</scope>
    <source>
        <strain evidence="4 5">ATCC 43844</strain>
    </source>
</reference>
<evidence type="ECO:0000313" key="4">
    <source>
        <dbReference type="EMBL" id="PQJ81597.1"/>
    </source>
</evidence>
<evidence type="ECO:0000313" key="5">
    <source>
        <dbReference type="Proteomes" id="UP000239068"/>
    </source>
</evidence>
<dbReference type="PANTHER" id="PTHR43158:SF2">
    <property type="entry name" value="SKFA PEPTIDE EXPORT ATP-BINDING PROTEIN SKFE"/>
    <property type="match status" value="1"/>
</dbReference>
<protein>
    <recommendedName>
        <fullName evidence="3">ABC transporter domain-containing protein</fullName>
    </recommendedName>
</protein>
<dbReference type="PANTHER" id="PTHR43158">
    <property type="entry name" value="SKFA PEPTIDE EXPORT ATP-BINDING PROTEIN SKFE"/>
    <property type="match status" value="1"/>
</dbReference>
<dbReference type="InterPro" id="IPR003439">
    <property type="entry name" value="ABC_transporter-like_ATP-bd"/>
</dbReference>
<dbReference type="GO" id="GO:0016887">
    <property type="term" value="F:ATP hydrolysis activity"/>
    <property type="evidence" value="ECO:0007669"/>
    <property type="project" value="InterPro"/>
</dbReference>
<dbReference type="Pfam" id="PF00005">
    <property type="entry name" value="ABC_tran"/>
    <property type="match status" value="1"/>
</dbReference>
<dbReference type="Proteomes" id="UP000239068">
    <property type="component" value="Unassembled WGS sequence"/>
</dbReference>
<dbReference type="SMART" id="SM00382">
    <property type="entry name" value="AAA"/>
    <property type="match status" value="1"/>
</dbReference>
<keyword evidence="1" id="KW-0547">Nucleotide-binding</keyword>
<feature type="domain" description="ABC transporter" evidence="3">
    <location>
        <begin position="185"/>
        <end position="408"/>
    </location>
</feature>
<dbReference type="InterPro" id="IPR027417">
    <property type="entry name" value="P-loop_NTPase"/>
</dbReference>
<dbReference type="Gene3D" id="3.40.50.300">
    <property type="entry name" value="P-loop containing nucleotide triphosphate hydrolases"/>
    <property type="match status" value="2"/>
</dbReference>
<dbReference type="EMBL" id="MSCM01000001">
    <property type="protein sequence ID" value="PQJ81597.1"/>
    <property type="molecule type" value="Genomic_DNA"/>
</dbReference>
<dbReference type="RefSeq" id="WP_105020169.1">
    <property type="nucleotide sequence ID" value="NZ_MSCM01000001.1"/>
</dbReference>